<reference evidence="9" key="1">
    <citation type="submission" date="2016-11" db="UniProtKB">
        <authorList>
            <consortium name="WormBaseParasite"/>
        </authorList>
    </citation>
    <scope>IDENTIFICATION</scope>
</reference>
<feature type="compositionally biased region" description="Low complexity" evidence="2">
    <location>
        <begin position="277"/>
        <end position="296"/>
    </location>
</feature>
<keyword evidence="3" id="KW-1133">Transmembrane helix</keyword>
<feature type="domain" description="Nematode cuticle collagen N-terminal" evidence="4">
    <location>
        <begin position="16"/>
        <end position="68"/>
    </location>
</feature>
<feature type="compositionally biased region" description="Pro residues" evidence="2">
    <location>
        <begin position="371"/>
        <end position="380"/>
    </location>
</feature>
<dbReference type="Proteomes" id="UP000659654">
    <property type="component" value="Unassembled WGS sequence"/>
</dbReference>
<dbReference type="Proteomes" id="UP000582659">
    <property type="component" value="Unassembled WGS sequence"/>
</dbReference>
<dbReference type="Pfam" id="PF01391">
    <property type="entry name" value="Collagen"/>
    <property type="match status" value="2"/>
</dbReference>
<feature type="compositionally biased region" description="Pro residues" evidence="2">
    <location>
        <begin position="307"/>
        <end position="322"/>
    </location>
</feature>
<keyword evidence="1" id="KW-0677">Repeat</keyword>
<evidence type="ECO:0000313" key="8">
    <source>
        <dbReference type="Proteomes" id="UP000659654"/>
    </source>
</evidence>
<evidence type="ECO:0000313" key="5">
    <source>
        <dbReference type="EMBL" id="CAD5216830.1"/>
    </source>
</evidence>
<keyword evidence="8" id="KW-1185">Reference proteome</keyword>
<evidence type="ECO:0000256" key="3">
    <source>
        <dbReference type="SAM" id="Phobius"/>
    </source>
</evidence>
<name>A0A1I7SX59_BURXY</name>
<feature type="transmembrane region" description="Helical" evidence="3">
    <location>
        <begin position="17"/>
        <end position="39"/>
    </location>
</feature>
<dbReference type="PANTHER" id="PTHR24637">
    <property type="entry name" value="COLLAGEN"/>
    <property type="match status" value="1"/>
</dbReference>
<evidence type="ECO:0000259" key="4">
    <source>
        <dbReference type="SMART" id="SM01088"/>
    </source>
</evidence>
<dbReference type="GO" id="GO:0042302">
    <property type="term" value="F:structural constituent of cuticle"/>
    <property type="evidence" value="ECO:0007669"/>
    <property type="project" value="InterPro"/>
</dbReference>
<dbReference type="OrthoDB" id="5877783at2759"/>
<dbReference type="AlphaFoldDB" id="A0A1I7SX59"/>
<dbReference type="SMART" id="SM01088">
    <property type="entry name" value="Col_cuticle_N"/>
    <property type="match status" value="1"/>
</dbReference>
<evidence type="ECO:0000256" key="2">
    <source>
        <dbReference type="SAM" id="MobiDB-lite"/>
    </source>
</evidence>
<dbReference type="SMR" id="A0A1I7SX59"/>
<dbReference type="EMBL" id="CAJFDI010000002">
    <property type="protein sequence ID" value="CAD5216830.1"/>
    <property type="molecule type" value="Genomic_DNA"/>
</dbReference>
<gene>
    <name evidence="5" type="ORF">BXYJ_LOCUS4731</name>
</gene>
<dbReference type="PANTHER" id="PTHR24637:SF287">
    <property type="entry name" value="NEMATODE CUTICLE COLLAGEN N-TERMINAL DOMAIN-CONTAINING PROTEIN"/>
    <property type="match status" value="1"/>
</dbReference>
<dbReference type="Proteomes" id="UP000095284">
    <property type="component" value="Unplaced"/>
</dbReference>
<feature type="compositionally biased region" description="Pro residues" evidence="2">
    <location>
        <begin position="267"/>
        <end position="276"/>
    </location>
</feature>
<protein>
    <submittedName>
        <fullName evidence="5">(pine wood nematode) hypothetical protein</fullName>
    </submittedName>
    <submittedName>
        <fullName evidence="9">Col_cuticle_N domain-containing protein</fullName>
    </submittedName>
</protein>
<reference evidence="6" key="2">
    <citation type="submission" date="2020-08" db="EMBL/GenBank/DDBJ databases">
        <authorList>
            <person name="Kikuchi T."/>
        </authorList>
    </citation>
    <scope>NUCLEOTIDE SEQUENCE</scope>
    <source>
        <strain evidence="5">Ka4C1</strain>
    </source>
</reference>
<evidence type="ECO:0000313" key="6">
    <source>
        <dbReference type="EMBL" id="CAG9100190.1"/>
    </source>
</evidence>
<organism evidence="7 9">
    <name type="scientific">Bursaphelenchus xylophilus</name>
    <name type="common">Pinewood nematode worm</name>
    <name type="synonym">Aphelenchoides xylophilus</name>
    <dbReference type="NCBI Taxonomy" id="6326"/>
    <lineage>
        <taxon>Eukaryota</taxon>
        <taxon>Metazoa</taxon>
        <taxon>Ecdysozoa</taxon>
        <taxon>Nematoda</taxon>
        <taxon>Chromadorea</taxon>
        <taxon>Rhabditida</taxon>
        <taxon>Tylenchina</taxon>
        <taxon>Tylenchomorpha</taxon>
        <taxon>Aphelenchoidea</taxon>
        <taxon>Aphelenchoididae</taxon>
        <taxon>Bursaphelenchus</taxon>
    </lineage>
</organism>
<dbReference type="WBParaSite" id="BXY_1764200.1">
    <property type="protein sequence ID" value="BXY_1764200.1"/>
    <property type="gene ID" value="BXY_1764200"/>
</dbReference>
<keyword evidence="3" id="KW-0472">Membrane</keyword>
<dbReference type="InterPro" id="IPR008160">
    <property type="entry name" value="Collagen"/>
</dbReference>
<proteinExistence type="predicted"/>
<dbReference type="InterPro" id="IPR002486">
    <property type="entry name" value="Col_cuticle_N"/>
</dbReference>
<accession>A0A1I7SX59</accession>
<sequence>MDPHKQLLQEAETHKKFAFIGTVVGVASVVVAALLIPALCTYLQHVQISLEDELAFCQSQTRILQEQFDIKTKGMGIRRQKRGGSAVQVEPHYLSRAIYLGEGKAKPRPRTHGAKIEADADETLLEFDRGNRQAEYAGYNAAGESPKQPTSHADYPAKEFNHDGYGAPEPAHVEDQAAKDSSSGQCSCGVGPAGAPGQPGPDGHDGEDGQPGKPGNNGEDAKAAADTKPDDFCFDCPAGPPGPPGEAGPQGPSGENGSPGQSGQPGSPGPQGPPGPAGQAGAPGPEGAPGAAGSPGKVTQAEAVAGPPGPPGPAGPAGPPGQPGDAGTPGNPGVVGPVGDAGAPGPAGAPGSPGSNGIDGARGEKGSCEHCPPPRTAPGY</sequence>
<dbReference type="Pfam" id="PF01484">
    <property type="entry name" value="Col_cuticle_N"/>
    <property type="match status" value="1"/>
</dbReference>
<feature type="region of interest" description="Disordered" evidence="2">
    <location>
        <begin position="139"/>
        <end position="380"/>
    </location>
</feature>
<feature type="region of interest" description="Disordered" evidence="2">
    <location>
        <begin position="104"/>
        <end position="125"/>
    </location>
</feature>
<evidence type="ECO:0000313" key="7">
    <source>
        <dbReference type="Proteomes" id="UP000095284"/>
    </source>
</evidence>
<keyword evidence="3" id="KW-0812">Transmembrane</keyword>
<dbReference type="eggNOG" id="KOG3544">
    <property type="taxonomic scope" value="Eukaryota"/>
</dbReference>
<feature type="compositionally biased region" description="Low complexity" evidence="2">
    <location>
        <begin position="247"/>
        <end position="265"/>
    </location>
</feature>
<feature type="compositionally biased region" description="Basic and acidic residues" evidence="2">
    <location>
        <begin position="219"/>
        <end position="231"/>
    </location>
</feature>
<evidence type="ECO:0000256" key="1">
    <source>
        <dbReference type="ARBA" id="ARBA00022737"/>
    </source>
</evidence>
<feature type="compositionally biased region" description="Low complexity" evidence="2">
    <location>
        <begin position="323"/>
        <end position="356"/>
    </location>
</feature>
<dbReference type="EMBL" id="CAJFCV020000002">
    <property type="protein sequence ID" value="CAG9100190.1"/>
    <property type="molecule type" value="Genomic_DNA"/>
</dbReference>
<evidence type="ECO:0000313" key="9">
    <source>
        <dbReference type="WBParaSite" id="BXY_1764200.1"/>
    </source>
</evidence>